<dbReference type="Pfam" id="PF07394">
    <property type="entry name" value="DUF1501"/>
    <property type="match status" value="1"/>
</dbReference>
<dbReference type="SUPFAM" id="SSF49899">
    <property type="entry name" value="Concanavalin A-like lectins/glucanases"/>
    <property type="match status" value="1"/>
</dbReference>
<accession>A0A5C5VK36</accession>
<dbReference type="InterPro" id="IPR013320">
    <property type="entry name" value="ConA-like_dom_sf"/>
</dbReference>
<name>A0A5C5VK36_9BACT</name>
<dbReference type="AlphaFoldDB" id="A0A5C5VK36"/>
<evidence type="ECO:0000313" key="3">
    <source>
        <dbReference type="Proteomes" id="UP000318878"/>
    </source>
</evidence>
<organism evidence="2 3">
    <name type="scientific">Blastopirellula retiformator</name>
    <dbReference type="NCBI Taxonomy" id="2527970"/>
    <lineage>
        <taxon>Bacteria</taxon>
        <taxon>Pseudomonadati</taxon>
        <taxon>Planctomycetota</taxon>
        <taxon>Planctomycetia</taxon>
        <taxon>Pirellulales</taxon>
        <taxon>Pirellulaceae</taxon>
        <taxon>Blastopirellula</taxon>
    </lineage>
</organism>
<feature type="chain" id="PRO_5022696985" description="LamG-like jellyroll fold domain-containing protein" evidence="1">
    <location>
        <begin position="29"/>
        <end position="437"/>
    </location>
</feature>
<keyword evidence="3" id="KW-1185">Reference proteome</keyword>
<dbReference type="Gene3D" id="2.60.120.200">
    <property type="match status" value="1"/>
</dbReference>
<dbReference type="InterPro" id="IPR010869">
    <property type="entry name" value="DUF1501"/>
</dbReference>
<dbReference type="Pfam" id="PF13385">
    <property type="entry name" value="Laminin_G_3"/>
    <property type="match status" value="1"/>
</dbReference>
<evidence type="ECO:0008006" key="4">
    <source>
        <dbReference type="Google" id="ProtNLM"/>
    </source>
</evidence>
<dbReference type="EMBL" id="SJPF01000001">
    <property type="protein sequence ID" value="TWT38968.1"/>
    <property type="molecule type" value="Genomic_DNA"/>
</dbReference>
<evidence type="ECO:0000256" key="1">
    <source>
        <dbReference type="SAM" id="SignalP"/>
    </source>
</evidence>
<dbReference type="Proteomes" id="UP000318878">
    <property type="component" value="Unassembled WGS sequence"/>
</dbReference>
<protein>
    <recommendedName>
        <fullName evidence="4">LamG-like jellyroll fold domain-containing protein</fullName>
    </recommendedName>
</protein>
<sequence precursor="true">MNNSRRINSALLLVATMLLATFHRAALAEPILQWNFDGQSQPGAWTGKYGAATAGPQTPRYPNFSADNQACQFAGHEGAIVVKDHERGGFTNVRFAAGDTLAFEAWLKIKSIGRGHNVYLIGKGRHGKLGEHLGETNQNYAVRLQGTHEEAQLGFLFTSRHPETKKTDWHRWWSTAEVPLTGWHHVAVDYTFGDGASLKAYIDGKPTDGVWDLGGVTDLPPVQDADDLVIGAGYNRAVSQSFQGWMDSIALYREPLDPAEIAERCQYNPPPPPVTREMIPSGKVLVQISEKGVPESNGWPEEPEVTETYVEEVFGLFELPHKYVATGVRGDRANPSHVRASAVVTFPAGKHRLLLRGRGHQGTCFSLLLAGGGLNHQGAYGVTDELSKKMIEHPVSIPDYHATIHAALGIDPYQELFDGSRPVPITDGGKPVDALFS</sequence>
<dbReference type="RefSeq" id="WP_246119931.1">
    <property type="nucleotide sequence ID" value="NZ_SJPF01000001.1"/>
</dbReference>
<reference evidence="2 3" key="1">
    <citation type="submission" date="2019-02" db="EMBL/GenBank/DDBJ databases">
        <title>Deep-cultivation of Planctomycetes and their phenomic and genomic characterization uncovers novel biology.</title>
        <authorList>
            <person name="Wiegand S."/>
            <person name="Jogler M."/>
            <person name="Boedeker C."/>
            <person name="Pinto D."/>
            <person name="Vollmers J."/>
            <person name="Rivas-Marin E."/>
            <person name="Kohn T."/>
            <person name="Peeters S.H."/>
            <person name="Heuer A."/>
            <person name="Rast P."/>
            <person name="Oberbeckmann S."/>
            <person name="Bunk B."/>
            <person name="Jeske O."/>
            <person name="Meyerdierks A."/>
            <person name="Storesund J.E."/>
            <person name="Kallscheuer N."/>
            <person name="Luecker S."/>
            <person name="Lage O.M."/>
            <person name="Pohl T."/>
            <person name="Merkel B.J."/>
            <person name="Hornburger P."/>
            <person name="Mueller R.-W."/>
            <person name="Bruemmer F."/>
            <person name="Labrenz M."/>
            <person name="Spormann A.M."/>
            <person name="Op Den Camp H."/>
            <person name="Overmann J."/>
            <person name="Amann R."/>
            <person name="Jetten M.S.M."/>
            <person name="Mascher T."/>
            <person name="Medema M.H."/>
            <person name="Devos D.P."/>
            <person name="Kaster A.-K."/>
            <person name="Ovreas L."/>
            <person name="Rohde M."/>
            <person name="Galperin M.Y."/>
            <person name="Jogler C."/>
        </authorList>
    </citation>
    <scope>NUCLEOTIDE SEQUENCE [LARGE SCALE GENOMIC DNA]</scope>
    <source>
        <strain evidence="2 3">Enr8</strain>
    </source>
</reference>
<evidence type="ECO:0000313" key="2">
    <source>
        <dbReference type="EMBL" id="TWT38968.1"/>
    </source>
</evidence>
<feature type="signal peptide" evidence="1">
    <location>
        <begin position="1"/>
        <end position="28"/>
    </location>
</feature>
<proteinExistence type="predicted"/>
<gene>
    <name evidence="2" type="ORF">Enr8_06630</name>
</gene>
<keyword evidence="1" id="KW-0732">Signal</keyword>
<comment type="caution">
    <text evidence="2">The sequence shown here is derived from an EMBL/GenBank/DDBJ whole genome shotgun (WGS) entry which is preliminary data.</text>
</comment>